<dbReference type="EMBL" id="OX458333">
    <property type="protein sequence ID" value="CAI8789305.1"/>
    <property type="molecule type" value="Genomic_DNA"/>
</dbReference>
<dbReference type="RefSeq" id="WP_026609035.1">
    <property type="nucleotide sequence ID" value="NZ_OX458333.1"/>
</dbReference>
<dbReference type="SUPFAM" id="SSF53756">
    <property type="entry name" value="UDP-Glycosyltransferase/glycogen phosphorylase"/>
    <property type="match status" value="1"/>
</dbReference>
<organism evidence="2 3">
    <name type="scientific">Methylocaldum szegediense</name>
    <dbReference type="NCBI Taxonomy" id="73780"/>
    <lineage>
        <taxon>Bacteria</taxon>
        <taxon>Pseudomonadati</taxon>
        <taxon>Pseudomonadota</taxon>
        <taxon>Gammaproteobacteria</taxon>
        <taxon>Methylococcales</taxon>
        <taxon>Methylococcaceae</taxon>
        <taxon>Methylocaldum</taxon>
    </lineage>
</organism>
<name>A0ABM9HZF3_9GAMM</name>
<dbReference type="Gene3D" id="3.40.50.2000">
    <property type="entry name" value="Glycogen Phosphorylase B"/>
    <property type="match status" value="2"/>
</dbReference>
<sequence>MENRGSVNRWKETTSLIVIVTNLPAPYRIPLFNVLNGALSRIGLSLHVIFGAKSEARRQWHVPLEECEFSYTILEPRGVKVPGAESVSFFYPGLVRTLYQKRPVAVITDGFSVATTKLWLFKTLLQTKHLIWSGITGMEPNASHLARRIQRRILTRSADGFVAYGSRAKRFFLKLGAPESRISIATNTVDTRFFEIESERWKKKIGSSDEKVLLCVSNVTRGKNISGLLEVTRHLANLRQDFVLKIIGDGPEMKRCRQLVSSLGLERFVSFEGFKQRAELPKNLAESRCLVFPTHHDVWGLVVVEAMAAGVPCFVSLNAGVADDLIRHGENGFVVDFSDAERVARQVSEFLDNPALGADMAIRARECVRKNANLDICAQGFVRALNLAGAVKYPLMSGNI</sequence>
<dbReference type="Proteomes" id="UP001162030">
    <property type="component" value="Chromosome"/>
</dbReference>
<dbReference type="InterPro" id="IPR050194">
    <property type="entry name" value="Glycosyltransferase_grp1"/>
</dbReference>
<dbReference type="PANTHER" id="PTHR45947:SF3">
    <property type="entry name" value="SULFOQUINOVOSYL TRANSFERASE SQD2"/>
    <property type="match status" value="1"/>
</dbReference>
<dbReference type="PANTHER" id="PTHR45947">
    <property type="entry name" value="SULFOQUINOVOSYL TRANSFERASE SQD2"/>
    <property type="match status" value="1"/>
</dbReference>
<accession>A0ABM9HZF3</accession>
<dbReference type="CDD" id="cd03801">
    <property type="entry name" value="GT4_PimA-like"/>
    <property type="match status" value="1"/>
</dbReference>
<feature type="domain" description="Glycosyl transferase family 1" evidence="1">
    <location>
        <begin position="199"/>
        <end position="366"/>
    </location>
</feature>
<keyword evidence="3" id="KW-1185">Reference proteome</keyword>
<dbReference type="InterPro" id="IPR001296">
    <property type="entry name" value="Glyco_trans_1"/>
</dbReference>
<protein>
    <submittedName>
        <fullName evidence="2">Glycosyltransferase family 1 protein</fullName>
    </submittedName>
</protein>
<evidence type="ECO:0000313" key="3">
    <source>
        <dbReference type="Proteomes" id="UP001162030"/>
    </source>
</evidence>
<dbReference type="Pfam" id="PF00534">
    <property type="entry name" value="Glycos_transf_1"/>
    <property type="match status" value="1"/>
</dbReference>
<gene>
    <name evidence="2" type="ORF">MSZNOR_1372</name>
</gene>
<reference evidence="2 3" key="1">
    <citation type="submission" date="2023-03" db="EMBL/GenBank/DDBJ databases">
        <authorList>
            <person name="Pearce D."/>
        </authorList>
    </citation>
    <scope>NUCLEOTIDE SEQUENCE [LARGE SCALE GENOMIC DNA]</scope>
    <source>
        <strain evidence="2">Msz</strain>
    </source>
</reference>
<evidence type="ECO:0000313" key="2">
    <source>
        <dbReference type="EMBL" id="CAI8789305.1"/>
    </source>
</evidence>
<proteinExistence type="predicted"/>
<evidence type="ECO:0000259" key="1">
    <source>
        <dbReference type="Pfam" id="PF00534"/>
    </source>
</evidence>